<keyword evidence="2" id="KW-1185">Reference proteome</keyword>
<dbReference type="AlphaFoldDB" id="A0A067DW17"/>
<dbReference type="SMR" id="A0A067DW17"/>
<dbReference type="EMBL" id="KK785432">
    <property type="protein sequence ID" value="KDO42811.1"/>
    <property type="molecule type" value="Genomic_DNA"/>
</dbReference>
<dbReference type="InterPro" id="IPR011009">
    <property type="entry name" value="Kinase-like_dom_sf"/>
</dbReference>
<dbReference type="PANTHER" id="PTHR48055">
    <property type="entry name" value="LEUCINE-RICH REPEAT RECEPTOR PROTEIN KINASE EMS1"/>
    <property type="match status" value="1"/>
</dbReference>
<dbReference type="SUPFAM" id="SSF56112">
    <property type="entry name" value="Protein kinase-like (PK-like)"/>
    <property type="match status" value="1"/>
</dbReference>
<protein>
    <recommendedName>
        <fullName evidence="3">Serine-threonine/tyrosine-protein kinase catalytic domain-containing protein</fullName>
    </recommendedName>
</protein>
<dbReference type="STRING" id="2711.A0A067DW17"/>
<dbReference type="InterPro" id="IPR051564">
    <property type="entry name" value="LRR_receptor-like_kinase"/>
</dbReference>
<proteinExistence type="predicted"/>
<dbReference type="PANTHER" id="PTHR48055:SF55">
    <property type="entry name" value="PROTEIN KINASE DOMAIN-CONTAINING PROTEIN"/>
    <property type="match status" value="1"/>
</dbReference>
<reference evidence="1 2" key="1">
    <citation type="submission" date="2014-04" db="EMBL/GenBank/DDBJ databases">
        <authorList>
            <consortium name="International Citrus Genome Consortium"/>
            <person name="Gmitter F."/>
            <person name="Chen C."/>
            <person name="Farmerie W."/>
            <person name="Harkins T."/>
            <person name="Desany B."/>
            <person name="Mohiuddin M."/>
            <person name="Kodira C."/>
            <person name="Borodovsky M."/>
            <person name="Lomsadze A."/>
            <person name="Burns P."/>
            <person name="Jenkins J."/>
            <person name="Prochnik S."/>
            <person name="Shu S."/>
            <person name="Chapman J."/>
            <person name="Pitluck S."/>
            <person name="Schmutz J."/>
            <person name="Rokhsar D."/>
        </authorList>
    </citation>
    <scope>NUCLEOTIDE SEQUENCE</scope>
</reference>
<dbReference type="Gene3D" id="1.10.510.10">
    <property type="entry name" value="Transferase(Phosphotransferase) domain 1"/>
    <property type="match status" value="1"/>
</dbReference>
<dbReference type="Proteomes" id="UP000027120">
    <property type="component" value="Unassembled WGS sequence"/>
</dbReference>
<evidence type="ECO:0000313" key="2">
    <source>
        <dbReference type="Proteomes" id="UP000027120"/>
    </source>
</evidence>
<organism evidence="1 2">
    <name type="scientific">Citrus sinensis</name>
    <name type="common">Sweet orange</name>
    <name type="synonym">Citrus aurantium var. sinensis</name>
    <dbReference type="NCBI Taxonomy" id="2711"/>
    <lineage>
        <taxon>Eukaryota</taxon>
        <taxon>Viridiplantae</taxon>
        <taxon>Streptophyta</taxon>
        <taxon>Embryophyta</taxon>
        <taxon>Tracheophyta</taxon>
        <taxon>Spermatophyta</taxon>
        <taxon>Magnoliopsida</taxon>
        <taxon>eudicotyledons</taxon>
        <taxon>Gunneridae</taxon>
        <taxon>Pentapetalae</taxon>
        <taxon>rosids</taxon>
        <taxon>malvids</taxon>
        <taxon>Sapindales</taxon>
        <taxon>Rutaceae</taxon>
        <taxon>Aurantioideae</taxon>
        <taxon>Citrus</taxon>
    </lineage>
</organism>
<sequence>MLLLEIFTGRRPADNMFNDGLTLHRFAKMTLPEKLTEIVDPSLLLEPMVSNTRSHETERARIKECLVAVVRVGVICLMESPSERIQMIDVKAKLRAVREIFISSSRV</sequence>
<gene>
    <name evidence="1" type="ORF">CISIN_1g035518mg</name>
</gene>
<evidence type="ECO:0008006" key="3">
    <source>
        <dbReference type="Google" id="ProtNLM"/>
    </source>
</evidence>
<accession>A0A067DW17</accession>
<name>A0A067DW17_CITSI</name>
<evidence type="ECO:0000313" key="1">
    <source>
        <dbReference type="EMBL" id="KDO42811.1"/>
    </source>
</evidence>